<feature type="compositionally biased region" description="Basic and acidic residues" evidence="2">
    <location>
        <begin position="285"/>
        <end position="301"/>
    </location>
</feature>
<feature type="compositionally biased region" description="Acidic residues" evidence="2">
    <location>
        <begin position="71"/>
        <end position="93"/>
    </location>
</feature>
<feature type="region of interest" description="Disordered" evidence="2">
    <location>
        <begin position="1"/>
        <end position="32"/>
    </location>
</feature>
<feature type="coiled-coil region" evidence="1">
    <location>
        <begin position="621"/>
        <end position="655"/>
    </location>
</feature>
<dbReference type="AlphaFoldDB" id="A0AAE0DIK3"/>
<reference evidence="3" key="1">
    <citation type="submission" date="2022-11" db="EMBL/GenBank/DDBJ databases">
        <title>Chromosomal genome sequence assembly and mating type (MAT) locus characterization of the leprose asexual lichenized fungus Lepraria neglecta (Nyl.) Erichsen.</title>
        <authorList>
            <person name="Allen J.L."/>
            <person name="Pfeffer B."/>
        </authorList>
    </citation>
    <scope>NUCLEOTIDE SEQUENCE</scope>
    <source>
        <strain evidence="3">Allen 5258</strain>
    </source>
</reference>
<keyword evidence="4" id="KW-1185">Reference proteome</keyword>
<evidence type="ECO:0008006" key="5">
    <source>
        <dbReference type="Google" id="ProtNLM"/>
    </source>
</evidence>
<feature type="region of interest" description="Disordered" evidence="2">
    <location>
        <begin position="255"/>
        <end position="347"/>
    </location>
</feature>
<organism evidence="3 4">
    <name type="scientific">Lepraria neglecta</name>
    <dbReference type="NCBI Taxonomy" id="209136"/>
    <lineage>
        <taxon>Eukaryota</taxon>
        <taxon>Fungi</taxon>
        <taxon>Dikarya</taxon>
        <taxon>Ascomycota</taxon>
        <taxon>Pezizomycotina</taxon>
        <taxon>Lecanoromycetes</taxon>
        <taxon>OSLEUM clade</taxon>
        <taxon>Lecanoromycetidae</taxon>
        <taxon>Lecanorales</taxon>
        <taxon>Lecanorineae</taxon>
        <taxon>Stereocaulaceae</taxon>
        <taxon>Lepraria</taxon>
    </lineage>
</organism>
<evidence type="ECO:0000256" key="2">
    <source>
        <dbReference type="SAM" id="MobiDB-lite"/>
    </source>
</evidence>
<feature type="region of interest" description="Disordered" evidence="2">
    <location>
        <begin position="50"/>
        <end position="93"/>
    </location>
</feature>
<sequence>MKGRGGSSQRRRRTRSAASSVSHSSDGSLGDFSMENYTIDLAQMGRKVGGAPMVGAKQASQGNSKERDAQLNEEDHDGDMEEDNDDDFLEDYTIDLGALGEEPSSLVVEDRELQRDVVDSEDDGPADFTLNLERWIRGTEKWEKEKADKVAEHDPAPENDPEGNPQNDAQAGLNDALEESVFEPVGASTPAPLTRHAIIEEGAQEEARLHAPPLSRMDTEMLQDEAAEEVFDRIAALQADVERMRIEEENRRAAHEALEKEHEKMKREYVTTREHDQASHNALQQEHEQLKQTYHETKETFQQENDQLKQNYDDAIEQLQVLAQDSPTNQGAKEGQPSPAPEPTSQELAIVKAKAEADEIAAVSKTRALKAELETFQDESFALRAEIESIQEAHNIKIKGLSAEIEARTNEVALERKESVHRANEAASLTEIIGQRDKEIYTLSSEMKAIRMELEHAQEQLAETRRIVETVEEENDRLMQHNDRQAKDIADLKATIKSNANKNDESVDETQTASIDEEPDTIDKAIREAALQALSQQNQATLASLEASHGKEVSILRSALLKASQAMQKRETKLTKTHRDEVASLKEKIAELEQRPAKPAPSSPGLENELRSAIRVLSSKLERADASLVSARAEAADARQKAEDIRETNAIINAELEARFVETMEAREKEWRRRIALLFRERDRMGKALLWGWGREEVGPKEPKEREQGYRYKYVTK</sequence>
<dbReference type="Proteomes" id="UP001276659">
    <property type="component" value="Unassembled WGS sequence"/>
</dbReference>
<evidence type="ECO:0000313" key="4">
    <source>
        <dbReference type="Proteomes" id="UP001276659"/>
    </source>
</evidence>
<feature type="compositionally biased region" description="Basic and acidic residues" evidence="2">
    <location>
        <begin position="255"/>
        <end position="278"/>
    </location>
</feature>
<feature type="region of interest" description="Disordered" evidence="2">
    <location>
        <begin position="500"/>
        <end position="519"/>
    </location>
</feature>
<feature type="region of interest" description="Disordered" evidence="2">
    <location>
        <begin position="143"/>
        <end position="196"/>
    </location>
</feature>
<name>A0AAE0DIK3_9LECA</name>
<evidence type="ECO:0000313" key="3">
    <source>
        <dbReference type="EMBL" id="KAK3171552.1"/>
    </source>
</evidence>
<dbReference type="EMBL" id="JASNWA010000008">
    <property type="protein sequence ID" value="KAK3171552.1"/>
    <property type="molecule type" value="Genomic_DNA"/>
</dbReference>
<feature type="coiled-coil region" evidence="1">
    <location>
        <begin position="440"/>
        <end position="488"/>
    </location>
</feature>
<feature type="compositionally biased region" description="Basic and acidic residues" evidence="2">
    <location>
        <begin position="143"/>
        <end position="156"/>
    </location>
</feature>
<feature type="compositionally biased region" description="Basic residues" evidence="2">
    <location>
        <begin position="1"/>
        <end position="15"/>
    </location>
</feature>
<protein>
    <recommendedName>
        <fullName evidence="5">Spindle pole body associated protein SnaD</fullName>
    </recommendedName>
</protein>
<accession>A0AAE0DIK3</accession>
<gene>
    <name evidence="3" type="ORF">OEA41_003636</name>
</gene>
<evidence type="ECO:0000256" key="1">
    <source>
        <dbReference type="SAM" id="Coils"/>
    </source>
</evidence>
<feature type="compositionally biased region" description="Polar residues" evidence="2">
    <location>
        <begin position="321"/>
        <end position="331"/>
    </location>
</feature>
<feature type="compositionally biased region" description="Low complexity" evidence="2">
    <location>
        <begin position="16"/>
        <end position="30"/>
    </location>
</feature>
<comment type="caution">
    <text evidence="3">The sequence shown here is derived from an EMBL/GenBank/DDBJ whole genome shotgun (WGS) entry which is preliminary data.</text>
</comment>
<proteinExistence type="predicted"/>
<keyword evidence="1" id="KW-0175">Coiled coil</keyword>